<dbReference type="PANTHER" id="PTHR35807">
    <property type="entry name" value="TRANSCRIPTIONAL REGULATOR REDD-RELATED"/>
    <property type="match status" value="1"/>
</dbReference>
<feature type="signal peptide" evidence="3">
    <location>
        <begin position="1"/>
        <end position="24"/>
    </location>
</feature>
<dbReference type="SUPFAM" id="SSF48452">
    <property type="entry name" value="TPR-like"/>
    <property type="match status" value="1"/>
</dbReference>
<evidence type="ECO:0000313" key="6">
    <source>
        <dbReference type="Proteomes" id="UP001597478"/>
    </source>
</evidence>
<dbReference type="Pfam" id="PF03704">
    <property type="entry name" value="BTAD"/>
    <property type="match status" value="1"/>
</dbReference>
<dbReference type="SMART" id="SM01043">
    <property type="entry name" value="BTAD"/>
    <property type="match status" value="1"/>
</dbReference>
<dbReference type="Gene3D" id="3.40.50.300">
    <property type="entry name" value="P-loop containing nucleotide triphosphate hydrolases"/>
    <property type="match status" value="1"/>
</dbReference>
<evidence type="ECO:0000256" key="3">
    <source>
        <dbReference type="SAM" id="SignalP"/>
    </source>
</evidence>
<dbReference type="Gene3D" id="1.10.10.10">
    <property type="entry name" value="Winged helix-like DNA-binding domain superfamily/Winged helix DNA-binding domain"/>
    <property type="match status" value="1"/>
</dbReference>
<dbReference type="PANTHER" id="PTHR35807:SF1">
    <property type="entry name" value="TRANSCRIPTIONAL REGULATOR REDD"/>
    <property type="match status" value="1"/>
</dbReference>
<dbReference type="RefSeq" id="WP_377395045.1">
    <property type="nucleotide sequence ID" value="NZ_JBHSAN010000054.1"/>
</dbReference>
<evidence type="ECO:0000256" key="2">
    <source>
        <dbReference type="ARBA" id="ARBA00023163"/>
    </source>
</evidence>
<dbReference type="InterPro" id="IPR036388">
    <property type="entry name" value="WH-like_DNA-bd_sf"/>
</dbReference>
<dbReference type="Proteomes" id="UP001597478">
    <property type="component" value="Unassembled WGS sequence"/>
</dbReference>
<dbReference type="InterPro" id="IPR005158">
    <property type="entry name" value="BTAD"/>
</dbReference>
<feature type="chain" id="PRO_5047463249" evidence="3">
    <location>
        <begin position="25"/>
        <end position="807"/>
    </location>
</feature>
<evidence type="ECO:0000256" key="1">
    <source>
        <dbReference type="ARBA" id="ARBA00023015"/>
    </source>
</evidence>
<gene>
    <name evidence="5" type="ORF">ACFS2C_27195</name>
</gene>
<keyword evidence="3" id="KW-0732">Signal</keyword>
<protein>
    <submittedName>
        <fullName evidence="5">BTAD domain-containing putative transcriptional regulator</fullName>
    </submittedName>
</protein>
<dbReference type="EMBL" id="JBHUOF010000049">
    <property type="protein sequence ID" value="MFD2803085.1"/>
    <property type="molecule type" value="Genomic_DNA"/>
</dbReference>
<accession>A0ABW5WHL0</accession>
<dbReference type="Gene3D" id="1.25.40.10">
    <property type="entry name" value="Tetratricopeptide repeat domain"/>
    <property type="match status" value="1"/>
</dbReference>
<comment type="caution">
    <text evidence="5">The sequence shown here is derived from an EMBL/GenBank/DDBJ whole genome shotgun (WGS) entry which is preliminary data.</text>
</comment>
<keyword evidence="6" id="KW-1185">Reference proteome</keyword>
<dbReference type="SUPFAM" id="SSF52540">
    <property type="entry name" value="P-loop containing nucleoside triphosphate hydrolases"/>
    <property type="match status" value="1"/>
</dbReference>
<dbReference type="InterPro" id="IPR027417">
    <property type="entry name" value="P-loop_NTPase"/>
</dbReference>
<keyword evidence="2" id="KW-0804">Transcription</keyword>
<dbReference type="InterPro" id="IPR011990">
    <property type="entry name" value="TPR-like_helical_dom_sf"/>
</dbReference>
<feature type="domain" description="Bacterial transcriptional activator" evidence="4">
    <location>
        <begin position="103"/>
        <end position="245"/>
    </location>
</feature>
<organism evidence="5 6">
    <name type="scientific">Prauserella oleivorans</name>
    <dbReference type="NCBI Taxonomy" id="1478153"/>
    <lineage>
        <taxon>Bacteria</taxon>
        <taxon>Bacillati</taxon>
        <taxon>Actinomycetota</taxon>
        <taxon>Actinomycetes</taxon>
        <taxon>Pseudonocardiales</taxon>
        <taxon>Pseudonocardiaceae</taxon>
        <taxon>Prauserella</taxon>
    </lineage>
</organism>
<sequence length="807" mass="84531">MSSRPRRLLVRVLGPLAVTGPADAAGALRHAPLRAVLATLALTPNDPVPLERLATVAWGARPVTGLDDALGTLVSRLRTLLAPVADVRWSGGGYTLCVEPGRIDAVRFERLVEAATRATPRQAARLLGRALELWRGPVAYPDLRPGGLDHPEAVRLAELRHRAIDRLARCELALGRAGAAADRLLEVIQVRPARESSAVLAVHALHHAGRAGEVPGLYRFVCDRLAAEIGADPSVELREAYRAVTGCSPGPCGHAWPVRPPRRPPPTSYVDRTSEVARLRALSATQRLVTVTGPGGVGKTRLLLAALSTLDTTPAYAELALLPGDAVPAAVAVALGIEATGKPDDVAAAVAGYLADRRRLLVLDGCEDVLEAVRALLKRLFTRCPGVTVLATSRVPLGLGGEYRLPLAPLSAEPAGDPLDSPAGVLFLDRAGRAVPPDEAERVRGLLASVVCLPLTVELLAARDLAELPEPPRDVLDLAYGRLSADDRRLLEALSVFHADADGTAVEEVADAGPGTSGGLARLRAAALVTMVDGRYRMPGFVRRFAAHRLAESPRERKVRDRHTRWVQELVAEPADETTVAERLRRHAADITAAGLPCAPPSPHLSAVDCFLPGSRPGDRHTRALDHHFAGEDGLAAIACRELLATPGLSPARQADAHSLLALSAPGHDGALHAVARARALAEAAGSLAARAFAGYAEGRVRAATDPAGAIAVLTRARADARGAGAARVDAAAGTTQAEALLRLGRVPEAGKVLLAVFDHVARLRVRPQPPLDVAARALAAFGDPAADLSVAGATAALHRHVGTLAC</sequence>
<keyword evidence="1" id="KW-0805">Transcription regulation</keyword>
<name>A0ABW5WHL0_9PSEU</name>
<proteinExistence type="predicted"/>
<reference evidence="6" key="1">
    <citation type="journal article" date="2019" name="Int. J. Syst. Evol. Microbiol.">
        <title>The Global Catalogue of Microorganisms (GCM) 10K type strain sequencing project: providing services to taxonomists for standard genome sequencing and annotation.</title>
        <authorList>
            <consortium name="The Broad Institute Genomics Platform"/>
            <consortium name="The Broad Institute Genome Sequencing Center for Infectious Disease"/>
            <person name="Wu L."/>
            <person name="Ma J."/>
        </authorList>
    </citation>
    <scope>NUCLEOTIDE SEQUENCE [LARGE SCALE GENOMIC DNA]</scope>
    <source>
        <strain evidence="6">IBRC-M 10906</strain>
    </source>
</reference>
<evidence type="ECO:0000259" key="4">
    <source>
        <dbReference type="SMART" id="SM01043"/>
    </source>
</evidence>
<dbReference type="SUPFAM" id="SSF46894">
    <property type="entry name" value="C-terminal effector domain of the bipartite response regulators"/>
    <property type="match status" value="1"/>
</dbReference>
<dbReference type="InterPro" id="IPR016032">
    <property type="entry name" value="Sig_transdc_resp-reg_C-effctor"/>
</dbReference>
<dbReference type="InterPro" id="IPR051677">
    <property type="entry name" value="AfsR-DnrI-RedD_regulator"/>
</dbReference>
<evidence type="ECO:0000313" key="5">
    <source>
        <dbReference type="EMBL" id="MFD2803085.1"/>
    </source>
</evidence>